<dbReference type="RefSeq" id="WP_146740285.1">
    <property type="nucleotide sequence ID" value="NZ_QLSV01000001.1"/>
</dbReference>
<reference evidence="2 3" key="1">
    <citation type="submission" date="2018-06" db="EMBL/GenBank/DDBJ databases">
        <title>Genomic Encyclopedia of Type Strains, Phase III (KMG-III): the genomes of soil and plant-associated and newly described type strains.</title>
        <authorList>
            <person name="Whitman W."/>
        </authorList>
    </citation>
    <scope>NUCLEOTIDE SEQUENCE [LARGE SCALE GENOMIC DNA]</scope>
    <source>
        <strain evidence="2 3">CGMCC 1.12504</strain>
    </source>
</reference>
<feature type="domain" description="Immunity MXAN-0049 protein" evidence="1">
    <location>
        <begin position="43"/>
        <end position="216"/>
    </location>
</feature>
<sequence length="237" mass="27718">MYYSIQFSMNNKIVGKFFQSENIVYNYEDFSNPKFLNNIYFKKIDFEPIVSIPILHKKAKITDLISNVNAGGNLHLIISEKFKNIIEKYRTKGLQFFKTSIIKDNVEYYNYFSINMYESNMDFIDFEKSNVVVRIKKKEGGTELITIGVNTLDDFLTTVNYHREKMEVVTINSIFLNERVNEDFFLLKNGVKYIVSEKLKQEIEDAGCTGIEFQPVELSYNEWTAPGGEREKVYGKI</sequence>
<dbReference type="OrthoDB" id="824604at2"/>
<evidence type="ECO:0000313" key="2">
    <source>
        <dbReference type="EMBL" id="RAR51045.1"/>
    </source>
</evidence>
<organism evidence="2 3">
    <name type="scientific">Flavobacterium lacus</name>
    <dbReference type="NCBI Taxonomy" id="1353778"/>
    <lineage>
        <taxon>Bacteria</taxon>
        <taxon>Pseudomonadati</taxon>
        <taxon>Bacteroidota</taxon>
        <taxon>Flavobacteriia</taxon>
        <taxon>Flavobacteriales</taxon>
        <taxon>Flavobacteriaceae</taxon>
        <taxon>Flavobacterium</taxon>
    </lineage>
</organism>
<accession>A0A328X0E0</accession>
<dbReference type="InterPro" id="IPR012433">
    <property type="entry name" value="Imm11"/>
</dbReference>
<dbReference type="AlphaFoldDB" id="A0A328X0E0"/>
<comment type="caution">
    <text evidence="2">The sequence shown here is derived from an EMBL/GenBank/DDBJ whole genome shotgun (WGS) entry which is preliminary data.</text>
</comment>
<protein>
    <recommendedName>
        <fullName evidence="1">Immunity MXAN-0049 protein domain-containing protein</fullName>
    </recommendedName>
</protein>
<gene>
    <name evidence="2" type="ORF">B0I10_101218</name>
</gene>
<evidence type="ECO:0000313" key="3">
    <source>
        <dbReference type="Proteomes" id="UP000249518"/>
    </source>
</evidence>
<dbReference type="Pfam" id="PF07791">
    <property type="entry name" value="Imm11"/>
    <property type="match status" value="1"/>
</dbReference>
<keyword evidence="3" id="KW-1185">Reference proteome</keyword>
<proteinExistence type="predicted"/>
<evidence type="ECO:0000259" key="1">
    <source>
        <dbReference type="Pfam" id="PF07791"/>
    </source>
</evidence>
<name>A0A328X0E0_9FLAO</name>
<dbReference type="EMBL" id="QLSV01000001">
    <property type="protein sequence ID" value="RAR51045.1"/>
    <property type="molecule type" value="Genomic_DNA"/>
</dbReference>
<dbReference type="Proteomes" id="UP000249518">
    <property type="component" value="Unassembled WGS sequence"/>
</dbReference>